<evidence type="ECO:0000256" key="7">
    <source>
        <dbReference type="ARBA" id="ARBA00022729"/>
    </source>
</evidence>
<evidence type="ECO:0000256" key="5">
    <source>
        <dbReference type="ARBA" id="ARBA00012780"/>
    </source>
</evidence>
<evidence type="ECO:0000256" key="9">
    <source>
        <dbReference type="ARBA" id="ARBA00022821"/>
    </source>
</evidence>
<evidence type="ECO:0000256" key="12">
    <source>
        <dbReference type="ARBA" id="ARBA00023295"/>
    </source>
</evidence>
<keyword evidence="10" id="KW-0446">Lipid-binding</keyword>
<evidence type="ECO:0000256" key="10">
    <source>
        <dbReference type="ARBA" id="ARBA00023121"/>
    </source>
</evidence>
<dbReference type="InterPro" id="IPR000490">
    <property type="entry name" value="Glyco_hydro_17"/>
</dbReference>
<dbReference type="Proteomes" id="UP000243975">
    <property type="component" value="Unassembled WGS sequence"/>
</dbReference>
<keyword evidence="19" id="KW-1185">Reference proteome</keyword>
<keyword evidence="8 15" id="KW-0378">Hydrolase</keyword>
<evidence type="ECO:0000256" key="6">
    <source>
        <dbReference type="ARBA" id="ARBA00022622"/>
    </source>
</evidence>
<reference evidence="18 19" key="1">
    <citation type="journal article" date="2016" name="Sci. Rep.">
        <title>The genome sequence of the outbreeding globe artichoke constructed de novo incorporating a phase-aware low-pass sequencing strategy of F1 progeny.</title>
        <authorList>
            <person name="Scaglione D."/>
            <person name="Reyes-Chin-Wo S."/>
            <person name="Acquadro A."/>
            <person name="Froenicke L."/>
            <person name="Portis E."/>
            <person name="Beitel C."/>
            <person name="Tirone M."/>
            <person name="Mauro R."/>
            <person name="Lo Monaco A."/>
            <person name="Mauromicale G."/>
            <person name="Faccioli P."/>
            <person name="Cattivelli L."/>
            <person name="Rieseberg L."/>
            <person name="Michelmore R."/>
            <person name="Lanteri S."/>
        </authorList>
    </citation>
    <scope>NUCLEOTIDE SEQUENCE [LARGE SCALE GENOMIC DNA]</scope>
    <source>
        <strain evidence="18">2C</strain>
    </source>
</reference>
<dbReference type="PRINTS" id="PR00689">
    <property type="entry name" value="ACOABINDINGP"/>
</dbReference>
<feature type="compositionally biased region" description="Basic and acidic residues" evidence="16">
    <location>
        <begin position="725"/>
        <end position="753"/>
    </location>
</feature>
<gene>
    <name evidence="18" type="ORF">Ccrd_017085</name>
</gene>
<dbReference type="InterPro" id="IPR014352">
    <property type="entry name" value="FERM/acyl-CoA-bd_prot_sf"/>
</dbReference>
<dbReference type="InterPro" id="IPR035984">
    <property type="entry name" value="Acyl-CoA-binding_sf"/>
</dbReference>
<feature type="region of interest" description="Disordered" evidence="16">
    <location>
        <begin position="711"/>
        <end position="767"/>
    </location>
</feature>
<dbReference type="PROSITE" id="PS00587">
    <property type="entry name" value="GLYCOSYL_HYDROL_F17"/>
    <property type="match status" value="1"/>
</dbReference>
<dbReference type="STRING" id="59895.A0A103Y8R2"/>
<keyword evidence="9" id="KW-0611">Plant defense</keyword>
<keyword evidence="6" id="KW-0449">Lipoprotein</keyword>
<evidence type="ECO:0000259" key="17">
    <source>
        <dbReference type="PROSITE" id="PS51228"/>
    </source>
</evidence>
<dbReference type="Gene3D" id="3.20.20.80">
    <property type="entry name" value="Glycosidases"/>
    <property type="match status" value="1"/>
</dbReference>
<dbReference type="Gramene" id="KVI04597">
    <property type="protein sequence ID" value="KVI04597"/>
    <property type="gene ID" value="Ccrd_017085"/>
</dbReference>
<proteinExistence type="inferred from homology"/>
<dbReference type="PROSITE" id="PS50088">
    <property type="entry name" value="ANK_REPEAT"/>
    <property type="match status" value="2"/>
</dbReference>
<dbReference type="Gene3D" id="2.160.20.80">
    <property type="entry name" value="E3 ubiquitin-protein ligase SopA"/>
    <property type="match status" value="1"/>
</dbReference>
<dbReference type="Pfam" id="PF00805">
    <property type="entry name" value="Pentapeptide"/>
    <property type="match status" value="2"/>
</dbReference>
<dbReference type="FunFam" id="3.20.20.80:FF:000002">
    <property type="entry name" value="Glucan endo-1,3-beta-glucosidase 3"/>
    <property type="match status" value="1"/>
</dbReference>
<dbReference type="PANTHER" id="PTHR32227">
    <property type="entry name" value="GLUCAN ENDO-1,3-BETA-GLUCOSIDASE BG1-RELATED-RELATED"/>
    <property type="match status" value="1"/>
</dbReference>
<keyword evidence="12 15" id="KW-0326">Glycosidase</keyword>
<dbReference type="EMBL" id="LEKV01001970">
    <property type="protein sequence ID" value="KVI04597.1"/>
    <property type="molecule type" value="Genomic_DNA"/>
</dbReference>
<feature type="region of interest" description="Disordered" evidence="16">
    <location>
        <begin position="517"/>
        <end position="538"/>
    </location>
</feature>
<dbReference type="PROSITE" id="PS51228">
    <property type="entry name" value="ACB_2"/>
    <property type="match status" value="1"/>
</dbReference>
<evidence type="ECO:0000256" key="8">
    <source>
        <dbReference type="ARBA" id="ARBA00022801"/>
    </source>
</evidence>
<dbReference type="InterPro" id="IPR036770">
    <property type="entry name" value="Ankyrin_rpt-contain_sf"/>
</dbReference>
<keyword evidence="7" id="KW-0732">Signal</keyword>
<evidence type="ECO:0000256" key="3">
    <source>
        <dbReference type="ARBA" id="ARBA00005567"/>
    </source>
</evidence>
<dbReference type="GO" id="GO:0098552">
    <property type="term" value="C:side of membrane"/>
    <property type="evidence" value="ECO:0007669"/>
    <property type="project" value="UniProtKB-KW"/>
</dbReference>
<evidence type="ECO:0000256" key="2">
    <source>
        <dbReference type="ARBA" id="ARBA00004609"/>
    </source>
</evidence>
<keyword evidence="6" id="KW-0472">Membrane</keyword>
<dbReference type="InterPro" id="IPR001646">
    <property type="entry name" value="5peptide_repeat"/>
</dbReference>
<dbReference type="SUPFAM" id="SSF141571">
    <property type="entry name" value="Pentapeptide repeat-like"/>
    <property type="match status" value="1"/>
</dbReference>
<feature type="repeat" description="ANK" evidence="13">
    <location>
        <begin position="940"/>
        <end position="972"/>
    </location>
</feature>
<dbReference type="Gene3D" id="1.20.80.10">
    <property type="match status" value="1"/>
</dbReference>
<dbReference type="InterPro" id="IPR044965">
    <property type="entry name" value="Glyco_hydro_17_plant"/>
</dbReference>
<dbReference type="GO" id="GO:0005975">
    <property type="term" value="P:carbohydrate metabolic process"/>
    <property type="evidence" value="ECO:0007669"/>
    <property type="project" value="InterPro"/>
</dbReference>
<feature type="repeat" description="ANK" evidence="13">
    <location>
        <begin position="973"/>
        <end position="1005"/>
    </location>
</feature>
<evidence type="ECO:0000256" key="13">
    <source>
        <dbReference type="PROSITE-ProRule" id="PRU00023"/>
    </source>
</evidence>
<sequence length="1027" mass="112457">MATLFLPFSHNLSSPGLSSTVKRNRLPLPFHLHSSIRVNCSANTNNSISTPKENSSQFKELRNIACGFLAVWALTTTSPVIAANQRLPPLSTDPDRCARAFVGNTIGQANGVYDKAIDLRFCDYTNEKTNLKGKSLAAALMSGAIFDGADMTEVVMSKAYAVGASFKGTDFTNAVLDRVNFGKANLQGASFKNTVLSGSTFEEAQLQDVVFEDTIIGYIDLQKLCLYDTNQEILQAFAHTGIAITVAVPNNLIPNLANLNFSQQWVKTNIVPHIPATNIVRIVVGNEVLSTTDNSVVSSLVPAMQTLHAALIGEDLDRRIKVSTPHSLAILSSSSPPSSGTFKQGNVALVIKQLLGFLRATGSPFMINPYPFFGYSGNTLDYAMFRPNSGVLDEMTDRKYTNMLDAQLDATYSAMKQLGFGDLEIIIAETGWPSKGDPGQTGVDTESAQEFNAKLIKHVMSGIGTPLMPNKTFETYIFALFNENQKPGPISERNFGLFQPNMTPVYKVGILRHTEGSASPSYRNPVRGKPVRSPVPRTDGGKTWCIPKTGANEDVLQMNIDYVCGLGFDCQPIREVMSDEATSGRRQAGRRQQHRCSDAGGELSTTQLAVLIRLLLDQQQLLAVSPPSAARSCCFFTVCCLTKQQLACFGKQNPNSNFTTLFSRFSFVMTVADWKQYTQSVFFGLICSFLLAKLFSAMFSFGDENLRITRDNPKEGITSESGWKSAEEVKRTDRKDIGSSSEKELLVDEEKRVAATSSDSSDDDWEGVETTELDEAFSAATAFVAATAADRSSQKVSNDLQLQLYGLYKIATEGPCGVPQPSAIKMTARAKWNAWHKLGAMSPEEAMQKYIEIITELYPTWADGSTSKRRGVNYSNDAPPMGPVFSTFMHEESGNELKLDAIHAFAREGDTENLLKCVHGGVSVDTKDCHHHPVKTADSEGRTALHWAVDRGHIDVAEFLLDMNADVDLKDNEGKTALHYAAVCEREAIGELLVKRNAGRGIKDDDGNYPCDLSESNWPWIQPHLTT</sequence>
<dbReference type="InterPro" id="IPR002110">
    <property type="entry name" value="Ankyrin_rpt"/>
</dbReference>
<dbReference type="Gene3D" id="1.25.40.20">
    <property type="entry name" value="Ankyrin repeat-containing domain"/>
    <property type="match status" value="1"/>
</dbReference>
<keyword evidence="11" id="KW-1015">Disulfide bond</keyword>
<comment type="catalytic activity">
    <reaction evidence="1">
        <text>Hydrolysis of (1-&gt;3)-beta-D-glucosidic linkages in (1-&gt;3)-beta-D-glucans.</text>
        <dbReference type="EC" id="3.2.1.39"/>
    </reaction>
</comment>
<evidence type="ECO:0000256" key="4">
    <source>
        <dbReference type="ARBA" id="ARBA00008773"/>
    </source>
</evidence>
<protein>
    <recommendedName>
        <fullName evidence="5">glucan endo-1,3-beta-D-glucosidase</fullName>
        <ecNumber evidence="5">3.2.1.39</ecNumber>
    </recommendedName>
</protein>
<keyword evidence="6" id="KW-0336">GPI-anchor</keyword>
<dbReference type="SUPFAM" id="SSF51445">
    <property type="entry name" value="(Trans)glycosidases"/>
    <property type="match status" value="1"/>
</dbReference>
<comment type="similarity">
    <text evidence="4 14">Belongs to the glycosyl hydrolase 17 family.</text>
</comment>
<keyword evidence="13" id="KW-0040">ANK repeat</keyword>
<evidence type="ECO:0000313" key="18">
    <source>
        <dbReference type="EMBL" id="KVI04597.1"/>
    </source>
</evidence>
<evidence type="ECO:0000256" key="16">
    <source>
        <dbReference type="SAM" id="MobiDB-lite"/>
    </source>
</evidence>
<feature type="domain" description="ACB" evidence="17">
    <location>
        <begin position="773"/>
        <end position="863"/>
    </location>
</feature>
<dbReference type="AlphaFoldDB" id="A0A103Y8R2"/>
<evidence type="ECO:0000256" key="14">
    <source>
        <dbReference type="RuleBase" id="RU004335"/>
    </source>
</evidence>
<organism evidence="18 19">
    <name type="scientific">Cynara cardunculus var. scolymus</name>
    <name type="common">Globe artichoke</name>
    <name type="synonym">Cynara scolymus</name>
    <dbReference type="NCBI Taxonomy" id="59895"/>
    <lineage>
        <taxon>Eukaryota</taxon>
        <taxon>Viridiplantae</taxon>
        <taxon>Streptophyta</taxon>
        <taxon>Embryophyta</taxon>
        <taxon>Tracheophyta</taxon>
        <taxon>Spermatophyta</taxon>
        <taxon>Magnoliopsida</taxon>
        <taxon>eudicotyledons</taxon>
        <taxon>Gunneridae</taxon>
        <taxon>Pentapetalae</taxon>
        <taxon>asterids</taxon>
        <taxon>campanulids</taxon>
        <taxon>Asterales</taxon>
        <taxon>Asteraceae</taxon>
        <taxon>Carduoideae</taxon>
        <taxon>Cardueae</taxon>
        <taxon>Carduinae</taxon>
        <taxon>Cynara</taxon>
    </lineage>
</organism>
<dbReference type="GO" id="GO:0006952">
    <property type="term" value="P:defense response"/>
    <property type="evidence" value="ECO:0007669"/>
    <property type="project" value="UniProtKB-KW"/>
</dbReference>
<comment type="caution">
    <text evidence="18">The sequence shown here is derived from an EMBL/GenBank/DDBJ whole genome shotgun (WGS) entry which is preliminary data.</text>
</comment>
<dbReference type="SMART" id="SM00248">
    <property type="entry name" value="ANK"/>
    <property type="match status" value="2"/>
</dbReference>
<comment type="similarity">
    <text evidence="3">Belongs to the ACBP family.</text>
</comment>
<dbReference type="GO" id="GO:0042973">
    <property type="term" value="F:glucan endo-1,3-beta-D-glucosidase activity"/>
    <property type="evidence" value="ECO:0007669"/>
    <property type="project" value="UniProtKB-EC"/>
</dbReference>
<dbReference type="OMA" id="RHIENDV"/>
<dbReference type="SUPFAM" id="SSF47027">
    <property type="entry name" value="Acyl-CoA binding protein"/>
    <property type="match status" value="1"/>
</dbReference>
<evidence type="ECO:0000256" key="15">
    <source>
        <dbReference type="RuleBase" id="RU004336"/>
    </source>
</evidence>
<evidence type="ECO:0000256" key="1">
    <source>
        <dbReference type="ARBA" id="ARBA00000382"/>
    </source>
</evidence>
<dbReference type="SUPFAM" id="SSF48403">
    <property type="entry name" value="Ankyrin repeat"/>
    <property type="match status" value="1"/>
</dbReference>
<dbReference type="PROSITE" id="PS50297">
    <property type="entry name" value="ANK_REP_REGION"/>
    <property type="match status" value="1"/>
</dbReference>
<dbReference type="GO" id="GO:0005886">
    <property type="term" value="C:plasma membrane"/>
    <property type="evidence" value="ECO:0007669"/>
    <property type="project" value="UniProtKB-SubCell"/>
</dbReference>
<dbReference type="InterPro" id="IPR017853">
    <property type="entry name" value="GH"/>
</dbReference>
<dbReference type="InterPro" id="IPR000582">
    <property type="entry name" value="Acyl-CoA-binding_protein"/>
</dbReference>
<name>A0A103Y8R2_CYNCS</name>
<dbReference type="Pfam" id="PF00887">
    <property type="entry name" value="ACBP"/>
    <property type="match status" value="1"/>
</dbReference>
<dbReference type="EC" id="3.2.1.39" evidence="5"/>
<accession>A0A103Y8R2</accession>
<dbReference type="Pfam" id="PF00332">
    <property type="entry name" value="Glyco_hydro_17"/>
    <property type="match status" value="1"/>
</dbReference>
<dbReference type="Pfam" id="PF12796">
    <property type="entry name" value="Ank_2"/>
    <property type="match status" value="1"/>
</dbReference>
<dbReference type="GO" id="GO:0000062">
    <property type="term" value="F:fatty-acyl-CoA binding"/>
    <property type="evidence" value="ECO:0007669"/>
    <property type="project" value="InterPro"/>
</dbReference>
<comment type="subcellular location">
    <subcellularLocation>
        <location evidence="2">Cell membrane</location>
        <topology evidence="2">Lipid-anchor</topology>
        <topology evidence="2">GPI-anchor</topology>
    </subcellularLocation>
</comment>
<keyword evidence="6" id="KW-0325">Glycoprotein</keyword>
<evidence type="ECO:0000256" key="11">
    <source>
        <dbReference type="ARBA" id="ARBA00023157"/>
    </source>
</evidence>
<evidence type="ECO:0000313" key="19">
    <source>
        <dbReference type="Proteomes" id="UP000243975"/>
    </source>
</evidence>